<accession>A0A0A0RNF4</accession>
<gene>
    <name evidence="2" type="ORF">CPT_Moonbeam237</name>
    <name evidence="1" type="ORF">CPT_Moonbeam6</name>
</gene>
<dbReference type="RefSeq" id="YP_009151800.1">
    <property type="nucleotide sequence ID" value="NC_027374.1"/>
</dbReference>
<dbReference type="GeneID" id="24608212"/>
<dbReference type="EMBL" id="KM236246">
    <property type="protein sequence ID" value="AIW03404.1"/>
    <property type="molecule type" value="Genomic_DNA"/>
</dbReference>
<dbReference type="KEGG" id="vg:24608212"/>
<dbReference type="GeneID" id="24607980"/>
<evidence type="ECO:0000313" key="2">
    <source>
        <dbReference type="EMBL" id="AIW03635.1"/>
    </source>
</evidence>
<sequence length="45" mass="5445">MKDAYEVLKALEANGKRLESYKKQNENMFTKIDKQMKKVFMKFIK</sequence>
<evidence type="ECO:0000313" key="1">
    <source>
        <dbReference type="EMBL" id="AIW03404.1"/>
    </source>
</evidence>
<evidence type="ECO:0000313" key="3">
    <source>
        <dbReference type="Proteomes" id="UP000030207"/>
    </source>
</evidence>
<organism evidence="2 3">
    <name type="scientific">Bacillus phage Moonbeam</name>
    <dbReference type="NCBI Taxonomy" id="1540091"/>
    <lineage>
        <taxon>Viruses</taxon>
        <taxon>Duplodnaviria</taxon>
        <taxon>Heunggongvirae</taxon>
        <taxon>Uroviricota</taxon>
        <taxon>Caudoviricetes</taxon>
        <taxon>Herelleviridae</taxon>
        <taxon>Bastillevirinae</taxon>
        <taxon>Moonbeamvirus</taxon>
        <taxon>Moonbeamvirus moonbeam</taxon>
    </lineage>
</organism>
<dbReference type="EMBL" id="KM236246">
    <property type="protein sequence ID" value="AIW03635.1"/>
    <property type="molecule type" value="Genomic_DNA"/>
</dbReference>
<proteinExistence type="predicted"/>
<protein>
    <submittedName>
        <fullName evidence="2">Uncharacterized protein</fullName>
    </submittedName>
</protein>
<keyword evidence="3" id="KW-1185">Reference proteome</keyword>
<dbReference type="Proteomes" id="UP000030207">
    <property type="component" value="Segment"/>
</dbReference>
<name>A0A0A0RNF4_9CAUD</name>
<dbReference type="RefSeq" id="YP_009151569.1">
    <property type="nucleotide sequence ID" value="NC_027374.1"/>
</dbReference>
<dbReference type="KEGG" id="vg:24607980"/>
<reference evidence="2 3" key="1">
    <citation type="submission" date="2014-07" db="EMBL/GenBank/DDBJ databases">
        <title>Complete Genome of Bacillus megaterium Myophage Moonbeam.</title>
        <authorList>
            <person name="Cadungog J.N."/>
            <person name="Khatemi B.E."/>
            <person name="Hernandez A.C."/>
            <person name="Everett G.F.K."/>
        </authorList>
    </citation>
    <scope>NUCLEOTIDE SEQUENCE [LARGE SCALE GENOMIC DNA]</scope>
</reference>
<dbReference type="OrthoDB" id="40103at10239"/>